<dbReference type="Pfam" id="PF01638">
    <property type="entry name" value="HxlR"/>
    <property type="match status" value="1"/>
</dbReference>
<evidence type="ECO:0000256" key="3">
    <source>
        <dbReference type="ARBA" id="ARBA00023163"/>
    </source>
</evidence>
<feature type="region of interest" description="Disordered" evidence="4">
    <location>
        <begin position="140"/>
        <end position="170"/>
    </location>
</feature>
<evidence type="ECO:0000256" key="1">
    <source>
        <dbReference type="ARBA" id="ARBA00023015"/>
    </source>
</evidence>
<accession>A0ABY2SLF6</accession>
<dbReference type="RefSeq" id="WP_136989983.1">
    <property type="nucleotide sequence ID" value="NZ_SZPQ01000011.1"/>
</dbReference>
<evidence type="ECO:0000313" key="7">
    <source>
        <dbReference type="Proteomes" id="UP000305202"/>
    </source>
</evidence>
<keyword evidence="1" id="KW-0805">Transcription regulation</keyword>
<dbReference type="EMBL" id="SZPQ01000011">
    <property type="protein sequence ID" value="TKI06543.1"/>
    <property type="molecule type" value="Genomic_DNA"/>
</dbReference>
<organism evidence="6 7">
    <name type="scientific">Martelella alba</name>
    <dbReference type="NCBI Taxonomy" id="2590451"/>
    <lineage>
        <taxon>Bacteria</taxon>
        <taxon>Pseudomonadati</taxon>
        <taxon>Pseudomonadota</taxon>
        <taxon>Alphaproteobacteria</taxon>
        <taxon>Hyphomicrobiales</taxon>
        <taxon>Aurantimonadaceae</taxon>
        <taxon>Martelella</taxon>
    </lineage>
</organism>
<dbReference type="Proteomes" id="UP000305202">
    <property type="component" value="Unassembled WGS sequence"/>
</dbReference>
<dbReference type="InterPro" id="IPR036388">
    <property type="entry name" value="WH-like_DNA-bd_sf"/>
</dbReference>
<sequence>MQRTHFDQMRCPIAQSLERIGEWWSILIVRDAFRGLTKFDEFRQSLGVSPTMLARRLDTLVSNGILCKQPYQTRPVRHEYLLTARGEELFPVLLSLLSWGNAFLDGDPTVVPVHRRTGRPVAPQLIDKHTGRPLNFHNVRVTGGAGTAPGEKPASGPVSPYTDVSKQEKK</sequence>
<keyword evidence="2" id="KW-0238">DNA-binding</keyword>
<dbReference type="Gene3D" id="1.10.10.10">
    <property type="entry name" value="Winged helix-like DNA-binding domain superfamily/Winged helix DNA-binding domain"/>
    <property type="match status" value="1"/>
</dbReference>
<dbReference type="InterPro" id="IPR036390">
    <property type="entry name" value="WH_DNA-bd_sf"/>
</dbReference>
<evidence type="ECO:0000256" key="2">
    <source>
        <dbReference type="ARBA" id="ARBA00023125"/>
    </source>
</evidence>
<keyword evidence="3" id="KW-0804">Transcription</keyword>
<evidence type="ECO:0000259" key="5">
    <source>
        <dbReference type="PROSITE" id="PS51118"/>
    </source>
</evidence>
<dbReference type="PANTHER" id="PTHR33204">
    <property type="entry name" value="TRANSCRIPTIONAL REGULATOR, MARR FAMILY"/>
    <property type="match status" value="1"/>
</dbReference>
<dbReference type="SUPFAM" id="SSF46785">
    <property type="entry name" value="Winged helix' DNA-binding domain"/>
    <property type="match status" value="1"/>
</dbReference>
<proteinExistence type="predicted"/>
<dbReference type="InterPro" id="IPR002577">
    <property type="entry name" value="HTH_HxlR"/>
</dbReference>
<comment type="caution">
    <text evidence="6">The sequence shown here is derived from an EMBL/GenBank/DDBJ whole genome shotgun (WGS) entry which is preliminary data.</text>
</comment>
<evidence type="ECO:0000256" key="4">
    <source>
        <dbReference type="SAM" id="MobiDB-lite"/>
    </source>
</evidence>
<feature type="domain" description="HTH hxlR-type" evidence="5">
    <location>
        <begin position="11"/>
        <end position="108"/>
    </location>
</feature>
<dbReference type="PANTHER" id="PTHR33204:SF17">
    <property type="entry name" value="TRANSCRIPTIONAL REGULATORY PROTEIN"/>
    <property type="match status" value="1"/>
</dbReference>
<dbReference type="PROSITE" id="PS51118">
    <property type="entry name" value="HTH_HXLR"/>
    <property type="match status" value="1"/>
</dbReference>
<protein>
    <submittedName>
        <fullName evidence="6">Helix-turn-helix transcriptional regulator</fullName>
    </submittedName>
</protein>
<reference evidence="6 7" key="1">
    <citation type="submission" date="2019-04" db="EMBL/GenBank/DDBJ databases">
        <authorList>
            <person name="Li M."/>
            <person name="Gao C."/>
        </authorList>
    </citation>
    <scope>NUCLEOTIDE SEQUENCE [LARGE SCALE GENOMIC DNA]</scope>
    <source>
        <strain evidence="6 7">BGMRC 2031</strain>
    </source>
</reference>
<gene>
    <name evidence="6" type="ORF">FCN80_09840</name>
</gene>
<keyword evidence="7" id="KW-1185">Reference proteome</keyword>
<name>A0ABY2SLF6_9HYPH</name>
<evidence type="ECO:0000313" key="6">
    <source>
        <dbReference type="EMBL" id="TKI06543.1"/>
    </source>
</evidence>